<dbReference type="Proteomes" id="UP001431010">
    <property type="component" value="Chromosome"/>
</dbReference>
<name>A0ABY3R995_9BRAD</name>
<protein>
    <submittedName>
        <fullName evidence="2">Alpha/beta hydrolase</fullName>
    </submittedName>
</protein>
<organism evidence="2 3">
    <name type="scientific">Bradyrhizobium ontarionense</name>
    <dbReference type="NCBI Taxonomy" id="2898149"/>
    <lineage>
        <taxon>Bacteria</taxon>
        <taxon>Pseudomonadati</taxon>
        <taxon>Pseudomonadota</taxon>
        <taxon>Alphaproteobacteria</taxon>
        <taxon>Hyphomicrobiales</taxon>
        <taxon>Nitrobacteraceae</taxon>
        <taxon>Bradyrhizobium</taxon>
    </lineage>
</organism>
<proteinExistence type="predicted"/>
<dbReference type="Pfam" id="PF12697">
    <property type="entry name" value="Abhydrolase_6"/>
    <property type="match status" value="1"/>
</dbReference>
<dbReference type="RefSeq" id="WP_231319499.1">
    <property type="nucleotide sequence ID" value="NZ_CP088156.1"/>
</dbReference>
<dbReference type="InterPro" id="IPR029058">
    <property type="entry name" value="AB_hydrolase_fold"/>
</dbReference>
<dbReference type="GO" id="GO:0016787">
    <property type="term" value="F:hydrolase activity"/>
    <property type="evidence" value="ECO:0007669"/>
    <property type="project" value="UniProtKB-KW"/>
</dbReference>
<dbReference type="InterPro" id="IPR000073">
    <property type="entry name" value="AB_hydrolase_1"/>
</dbReference>
<dbReference type="EMBL" id="CP088156">
    <property type="protein sequence ID" value="UFZ03480.1"/>
    <property type="molecule type" value="Genomic_DNA"/>
</dbReference>
<keyword evidence="3" id="KW-1185">Reference proteome</keyword>
<dbReference type="PRINTS" id="PR00111">
    <property type="entry name" value="ABHYDROLASE"/>
</dbReference>
<dbReference type="PANTHER" id="PTHR43798">
    <property type="entry name" value="MONOACYLGLYCEROL LIPASE"/>
    <property type="match status" value="1"/>
</dbReference>
<keyword evidence="2" id="KW-0378">Hydrolase</keyword>
<accession>A0ABY3R995</accession>
<dbReference type="Gene3D" id="3.40.50.1820">
    <property type="entry name" value="alpha/beta hydrolase"/>
    <property type="match status" value="1"/>
</dbReference>
<dbReference type="InterPro" id="IPR050266">
    <property type="entry name" value="AB_hydrolase_sf"/>
</dbReference>
<dbReference type="PRINTS" id="PR00412">
    <property type="entry name" value="EPOXHYDRLASE"/>
</dbReference>
<evidence type="ECO:0000259" key="1">
    <source>
        <dbReference type="Pfam" id="PF12697"/>
    </source>
</evidence>
<evidence type="ECO:0000313" key="3">
    <source>
        <dbReference type="Proteomes" id="UP001431010"/>
    </source>
</evidence>
<reference evidence="2" key="1">
    <citation type="journal article" date="2024" name="Antonie Van Leeuwenhoek">
        <title>Bradyrhizobium ontarionense sp. nov., a novel bacterial symbiont isolated from Aeschynomene indica (Indian jointvetch), harbours photosynthesis, nitrogen fixation and nitrous oxide (N2O) reductase genes.</title>
        <authorList>
            <person name="Bromfield E.S.P."/>
            <person name="Cloutier S."/>
        </authorList>
    </citation>
    <scope>NUCLEOTIDE SEQUENCE</scope>
    <source>
        <strain evidence="2">A19</strain>
    </source>
</reference>
<gene>
    <name evidence="2" type="ORF">LQG66_30340</name>
</gene>
<feature type="domain" description="AB hydrolase-1" evidence="1">
    <location>
        <begin position="57"/>
        <end position="301"/>
    </location>
</feature>
<dbReference type="SUPFAM" id="SSF53474">
    <property type="entry name" value="alpha/beta-Hydrolases"/>
    <property type="match status" value="1"/>
</dbReference>
<dbReference type="InterPro" id="IPR000639">
    <property type="entry name" value="Epox_hydrolase-like"/>
</dbReference>
<evidence type="ECO:0000313" key="2">
    <source>
        <dbReference type="EMBL" id="UFZ03480.1"/>
    </source>
</evidence>
<sequence>MISITIVGALGVLALATRAGVAVVERRYPPQGQAIGVNGATINLVDIGPREAAGPPLLLVHGASSNLEAMRRPLGDLLAQRHRVLLVDRPGHGWSSRDRTEDSTPAVQARMLDEALSRLGVGPVILVVHSWSGALGLRMALDFPGRVAGLVMLAPVAYPWRGGVGQYNAAVTVPVVGPLLAHTITLPLGLALVTPGARGVFAPQQMPDDFVEQSATPLLLRPREFMANARDLVTLKQAVTEQAPRYGEIKVPVTIVAGEADRTVFTDIHSRPFAQAVPQTRLIVLPDLGHMVQNAVPELVVSEVERMVAAVTPVEAPEPSP</sequence>